<proteinExistence type="predicted"/>
<dbReference type="CDD" id="cd16279">
    <property type="entry name" value="metallo-hydrolase-like_MBL-fold"/>
    <property type="match status" value="1"/>
</dbReference>
<dbReference type="SUPFAM" id="SSF56281">
    <property type="entry name" value="Metallo-hydrolase/oxidoreductase"/>
    <property type="match status" value="1"/>
</dbReference>
<keyword evidence="3" id="KW-1185">Reference proteome</keyword>
<reference evidence="2 3" key="1">
    <citation type="journal article" date="2016" name="C (Basel)">
        <title>Selective Growth of and Electricity Production by Marine Exoelectrogenic Bacteria in Self-Aggregated Hydrogel of Microbially Reduced Graphene Oxide.</title>
        <authorList>
            <person name="Yoshida N."/>
            <person name="Goto Y."/>
            <person name="Miyata Y."/>
        </authorList>
    </citation>
    <scope>NUCLEOTIDE SEQUENCE [LARGE SCALE GENOMIC DNA]</scope>
    <source>
        <strain evidence="2 3">NIT-T3</strain>
    </source>
</reference>
<dbReference type="SMART" id="SM00849">
    <property type="entry name" value="Lactamase_B"/>
    <property type="match status" value="1"/>
</dbReference>
<gene>
    <name evidence="2" type="ORF">DESUT3_04740</name>
</gene>
<dbReference type="RefSeq" id="WP_225911602.1">
    <property type="nucleotide sequence ID" value="NZ_AP024355.1"/>
</dbReference>
<accession>A0ABM8HP50</accession>
<evidence type="ECO:0000313" key="2">
    <source>
        <dbReference type="EMBL" id="BCR03405.1"/>
    </source>
</evidence>
<dbReference type="EMBL" id="AP024355">
    <property type="protein sequence ID" value="BCR03405.1"/>
    <property type="molecule type" value="Genomic_DNA"/>
</dbReference>
<dbReference type="InterPro" id="IPR036866">
    <property type="entry name" value="RibonucZ/Hydroxyglut_hydro"/>
</dbReference>
<evidence type="ECO:0000313" key="3">
    <source>
        <dbReference type="Proteomes" id="UP001319827"/>
    </source>
</evidence>
<dbReference type="Gene3D" id="3.60.15.10">
    <property type="entry name" value="Ribonuclease Z/Hydroxyacylglutathione hydrolase-like"/>
    <property type="match status" value="1"/>
</dbReference>
<organism evidence="2 3">
    <name type="scientific">Desulfuromonas versatilis</name>
    <dbReference type="NCBI Taxonomy" id="2802975"/>
    <lineage>
        <taxon>Bacteria</taxon>
        <taxon>Pseudomonadati</taxon>
        <taxon>Thermodesulfobacteriota</taxon>
        <taxon>Desulfuromonadia</taxon>
        <taxon>Desulfuromonadales</taxon>
        <taxon>Desulfuromonadaceae</taxon>
        <taxon>Desulfuromonas</taxon>
    </lineage>
</organism>
<dbReference type="PANTHER" id="PTHR42663:SF6">
    <property type="entry name" value="HYDROLASE C777.06C-RELATED"/>
    <property type="match status" value="1"/>
</dbReference>
<evidence type="ECO:0000259" key="1">
    <source>
        <dbReference type="SMART" id="SM00849"/>
    </source>
</evidence>
<protein>
    <submittedName>
        <fullName evidence="2">MBL fold metallo-hydrolase</fullName>
    </submittedName>
</protein>
<dbReference type="Pfam" id="PF12706">
    <property type="entry name" value="Lactamase_B_2"/>
    <property type="match status" value="1"/>
</dbReference>
<dbReference type="PANTHER" id="PTHR42663">
    <property type="entry name" value="HYDROLASE C777.06C-RELATED-RELATED"/>
    <property type="match status" value="1"/>
</dbReference>
<dbReference type="NCBIfam" id="NF038231">
    <property type="entry name" value="MBL_Geo_Pelo"/>
    <property type="match status" value="1"/>
</dbReference>
<feature type="domain" description="Metallo-beta-lactamase" evidence="1">
    <location>
        <begin position="39"/>
        <end position="231"/>
    </location>
</feature>
<name>A0ABM8HP50_9BACT</name>
<dbReference type="InterPro" id="IPR001279">
    <property type="entry name" value="Metallo-B-lactamas"/>
</dbReference>
<sequence>MNRRNLKVTILGSGTSTGVPVIGCRCPVCRSQDPRNQRTRCSVLISVGERNVLIDTATDLRQQALREEVDHVDAVLFTHSHADHVHGIDDLRSFNRSSGELMPIFGSAETIGTIRRNFSYIFDDDPDAGYRPRLAPQVVDGPFELFGLRIEPLPLVHGPGRSLGYRVGPFAYLTDCSAIPAESQARLGGIDTLVVDGLRFKPHQSHFSIAQAIEAAANIGARRTLLTHLSHDVDYARHSPLLPEGVELAHDGQRLSFDFAAGDE</sequence>
<reference evidence="2 3" key="2">
    <citation type="journal article" date="2021" name="Int. J. Syst. Evol. Microbiol.">
        <title>Isolation and Polyphasic Characterization of Desulfuromonas versatilis sp. Nov., an Electrogenic Bacteria Capable of Versatile Metabolism Isolated from a Graphene Oxide-Reducing Enrichment Culture.</title>
        <authorList>
            <person name="Xie L."/>
            <person name="Yoshida N."/>
            <person name="Ishii S."/>
            <person name="Meng L."/>
        </authorList>
    </citation>
    <scope>NUCLEOTIDE SEQUENCE [LARGE SCALE GENOMIC DNA]</scope>
    <source>
        <strain evidence="2 3">NIT-T3</strain>
    </source>
</reference>
<dbReference type="Proteomes" id="UP001319827">
    <property type="component" value="Chromosome"/>
</dbReference>